<proteinExistence type="predicted"/>
<name>A0ABV2A6Z7_9GAMM</name>
<dbReference type="InterPro" id="IPR010727">
    <property type="entry name" value="DUF1302"/>
</dbReference>
<evidence type="ECO:0000313" key="3">
    <source>
        <dbReference type="Proteomes" id="UP001465331"/>
    </source>
</evidence>
<feature type="signal peptide" evidence="1">
    <location>
        <begin position="1"/>
        <end position="24"/>
    </location>
</feature>
<dbReference type="Proteomes" id="UP001465331">
    <property type="component" value="Unassembled WGS sequence"/>
</dbReference>
<evidence type="ECO:0000313" key="2">
    <source>
        <dbReference type="EMBL" id="MES0873030.1"/>
    </source>
</evidence>
<dbReference type="RefSeq" id="WP_352887805.1">
    <property type="nucleotide sequence ID" value="NZ_JBEPIJ010000003.1"/>
</dbReference>
<dbReference type="Pfam" id="PF06980">
    <property type="entry name" value="DUF1302"/>
    <property type="match status" value="1"/>
</dbReference>
<reference evidence="2 3" key="1">
    <citation type="submission" date="2024-06" db="EMBL/GenBank/DDBJ databases">
        <authorList>
            <person name="Li Z."/>
            <person name="Jiang Y."/>
        </authorList>
    </citation>
    <scope>NUCLEOTIDE SEQUENCE [LARGE SCALE GENOMIC DNA]</scope>
    <source>
        <strain evidence="2 3">HSW-8</strain>
    </source>
</reference>
<gene>
    <name evidence="2" type="ORF">ABSH63_03260</name>
</gene>
<keyword evidence="3" id="KW-1185">Reference proteome</keyword>
<protein>
    <submittedName>
        <fullName evidence="2">DUF1302 family protein</fullName>
    </submittedName>
</protein>
<organism evidence="2 3">
    <name type="scientific">Sinimarinibacterium thermocellulolyticum</name>
    <dbReference type="NCBI Taxonomy" id="3170016"/>
    <lineage>
        <taxon>Bacteria</taxon>
        <taxon>Pseudomonadati</taxon>
        <taxon>Pseudomonadota</taxon>
        <taxon>Gammaproteobacteria</taxon>
        <taxon>Nevskiales</taxon>
        <taxon>Nevskiaceae</taxon>
        <taxon>Sinimarinibacterium</taxon>
    </lineage>
</organism>
<dbReference type="EMBL" id="JBEPIJ010000003">
    <property type="protein sequence ID" value="MES0873030.1"/>
    <property type="molecule type" value="Genomic_DNA"/>
</dbReference>
<feature type="chain" id="PRO_5046121543" evidence="1">
    <location>
        <begin position="25"/>
        <end position="869"/>
    </location>
</feature>
<sequence>MNTQRRLRRVAAAALILVGADASALSFEFGDLDGSPVEGVLNTTMTLGAAMRMQDRSRSLVGKVNLDPDACGRLADGTLFYQSCQGLFRTQTHPAQKLVAAPGQFTMNADDGNLNYDCHDLTQAPFKITQDLTLTWGSYGFFAKGLYFYDFVNEDFIEYHPNRITPENLLEVGNVSTVGTELVPLPLPVLGVRNDSRACPPQRRPGAGPCGLVYGRGGVVRSRRDDPATLEQIGSDLQLLDLYFYGSLPLPGERELAFKIGRQAINWGESTYLAFDSINTVNPINANNFLRVGSQVEEVFQPVGMVSLSSSPFYNATMEVFYQFEWLPTEAPPPGSYLSFLDIGTDNAVNHVNLSFAYAAEDPDGVGLLLDNPLSGVTNTAATAQRLPDREPRDGGQYGVSLRYYAEELNNGTEFGFYYTHTHSRNPYVSMYAVAEGCGKQATNTVAFMLACIDVPLFHALLRGTNDPLGASDDAVNFDALKIQVEYPENIDMFGMSFNTTAGPLSLQGEIAFRPDMPMQVDVEDLAFADFGPTLTNCHLPEAGCAGSGSVTGIVTGLLPQPLENALAGLVGALAQAGLPLDQLGGIGTFADPAACAQLAGGIVRVPGTNTCLYPSSDFVVDADGTPGPFRDSFDLIVGHAVGSGRSFPSFVVPYRGEVIGTNPGGGYIRGWEYFDSFQFNFGGTYVAGATENPIGADQVILIFETGATWVPDLPPLDVLQLEAPGTYLHASAGADGSGADRSRQACSTNQACSYGVDGLRFNPHQQDLGGFPDKLSYGYVLISQISYESVLSGISVRPFLFWKHDVEGTAPGLAGNFVAGRKQASILVETRYKYALSLSLGYTWFTGGGDYNLNRDRDFAQAFIKYQF</sequence>
<accession>A0ABV2A6Z7</accession>
<keyword evidence="1" id="KW-0732">Signal</keyword>
<comment type="caution">
    <text evidence="2">The sequence shown here is derived from an EMBL/GenBank/DDBJ whole genome shotgun (WGS) entry which is preliminary data.</text>
</comment>
<evidence type="ECO:0000256" key="1">
    <source>
        <dbReference type="SAM" id="SignalP"/>
    </source>
</evidence>